<feature type="region of interest" description="Disordered" evidence="1">
    <location>
        <begin position="167"/>
        <end position="221"/>
    </location>
</feature>
<name>A0AA39R3N0_9LECA</name>
<dbReference type="Proteomes" id="UP001166286">
    <property type="component" value="Unassembled WGS sequence"/>
</dbReference>
<feature type="compositionally biased region" description="Basic and acidic residues" evidence="1">
    <location>
        <begin position="23"/>
        <end position="36"/>
    </location>
</feature>
<proteinExistence type="predicted"/>
<organism evidence="2 3">
    <name type="scientific">Cladonia borealis</name>
    <dbReference type="NCBI Taxonomy" id="184061"/>
    <lineage>
        <taxon>Eukaryota</taxon>
        <taxon>Fungi</taxon>
        <taxon>Dikarya</taxon>
        <taxon>Ascomycota</taxon>
        <taxon>Pezizomycotina</taxon>
        <taxon>Lecanoromycetes</taxon>
        <taxon>OSLEUM clade</taxon>
        <taxon>Lecanoromycetidae</taxon>
        <taxon>Lecanorales</taxon>
        <taxon>Lecanorineae</taxon>
        <taxon>Cladoniaceae</taxon>
        <taxon>Cladonia</taxon>
    </lineage>
</organism>
<feature type="compositionally biased region" description="Basic and acidic residues" evidence="1">
    <location>
        <begin position="62"/>
        <end position="71"/>
    </location>
</feature>
<protein>
    <recommendedName>
        <fullName evidence="4">CMP/dCMP-type deaminase domain-containing protein</fullName>
    </recommendedName>
</protein>
<reference evidence="2" key="1">
    <citation type="submission" date="2023-03" db="EMBL/GenBank/DDBJ databases">
        <title>Complete genome of Cladonia borealis.</title>
        <authorList>
            <person name="Park H."/>
        </authorList>
    </citation>
    <scope>NUCLEOTIDE SEQUENCE</scope>
    <source>
        <strain evidence="2">ANT050790</strain>
    </source>
</reference>
<comment type="caution">
    <text evidence="2">The sequence shown here is derived from an EMBL/GenBank/DDBJ whole genome shotgun (WGS) entry which is preliminary data.</text>
</comment>
<evidence type="ECO:0000313" key="2">
    <source>
        <dbReference type="EMBL" id="KAK0513219.1"/>
    </source>
</evidence>
<gene>
    <name evidence="2" type="ORF">JMJ35_004205</name>
</gene>
<feature type="region of interest" description="Disordered" evidence="1">
    <location>
        <begin position="62"/>
        <end position="141"/>
    </location>
</feature>
<feature type="region of interest" description="Disordered" evidence="1">
    <location>
        <begin position="1"/>
        <end position="47"/>
    </location>
</feature>
<dbReference type="AlphaFoldDB" id="A0AA39R3N0"/>
<accession>A0AA39R3N0</accession>
<feature type="compositionally biased region" description="Low complexity" evidence="1">
    <location>
        <begin position="170"/>
        <end position="179"/>
    </location>
</feature>
<evidence type="ECO:0000313" key="3">
    <source>
        <dbReference type="Proteomes" id="UP001166286"/>
    </source>
</evidence>
<keyword evidence="3" id="KW-1185">Reference proteome</keyword>
<sequence>MFKGLNLNHLHLNAVKQKNQDSNNKEEEGKEKERDAPQCTVKSTASDWKKRQYAQYREYELRREVQRRPEHMAQQPQAQYEPYQPSLGPANDHSLNDSNPRLASHRNHEPASNPLKSSPATLVPQGLPTASSQKIRERTKDHRLKGSDLYVARLCWKETSRTLSHEAMKLTPTNSSTTLTPPPSTGSLHDELLSPHKSSKPNPPPQPSQSPPPKQPTATQSRPCYRCISYMHSAGIKRVFWTNTKGEWEGAKVRELVDALETGGNGDGDGEGDEGKVSGFFVTKHEVLMLKRGMMGS</sequence>
<feature type="compositionally biased region" description="Pro residues" evidence="1">
    <location>
        <begin position="201"/>
        <end position="215"/>
    </location>
</feature>
<feature type="compositionally biased region" description="Low complexity" evidence="1">
    <location>
        <begin position="73"/>
        <end position="85"/>
    </location>
</feature>
<dbReference type="EMBL" id="JAFEKC020000008">
    <property type="protein sequence ID" value="KAK0513219.1"/>
    <property type="molecule type" value="Genomic_DNA"/>
</dbReference>
<evidence type="ECO:0000256" key="1">
    <source>
        <dbReference type="SAM" id="MobiDB-lite"/>
    </source>
</evidence>
<evidence type="ECO:0008006" key="4">
    <source>
        <dbReference type="Google" id="ProtNLM"/>
    </source>
</evidence>